<dbReference type="Gene3D" id="1.10.10.10">
    <property type="entry name" value="Winged helix-like DNA-binding domain superfamily/Winged helix DNA-binding domain"/>
    <property type="match status" value="1"/>
</dbReference>
<feature type="domain" description="Cdc6 C-terminal" evidence="7">
    <location>
        <begin position="309"/>
        <end position="392"/>
    </location>
</feature>
<dbReference type="InterPro" id="IPR050311">
    <property type="entry name" value="ORC1/CDC6"/>
</dbReference>
<dbReference type="Pfam" id="PF13191">
    <property type="entry name" value="AAA_16"/>
    <property type="match status" value="1"/>
</dbReference>
<dbReference type="GO" id="GO:0005524">
    <property type="term" value="F:ATP binding"/>
    <property type="evidence" value="ECO:0007669"/>
    <property type="project" value="UniProtKB-KW"/>
</dbReference>
<dbReference type="SMART" id="SM01074">
    <property type="entry name" value="Cdc6_C"/>
    <property type="match status" value="1"/>
</dbReference>
<sequence>MENNIFDKFVSQKTLFKNKEHLRHNYRPSQLPHRSEEIEKISYNLWEALKGHIPSNMTLYGVTGAGKTAVTDYVCHHLRAKGQTMGRQVESIMVNCRQIDTQYRVLSHIGNSLLEDFEQDEIPFTGWPTDRVFNELVRRMDRRGGVFVIVLDEIDHLVRKAGDDLLYNLTSMNASLKHARSCVIGISNDLKFTDFLDPRVRSRLGQLDVLFRPYDAEQLQDILRQRAQEGLNGEAIGPGVIELCAALAAQEHGDARCALDLLRISAEKAEQSGESVVNQNHVRIAQSQIESDQMTPVIATLPSQQKLVLAAILLNEQNGLRNVQTGQVYDIYRQACKYIRQNPLTQRRISGLISNLDMLGLVTARTVSKGRYGRSKEINSCIPANVDVREIMSTAEEEMRTVFSSNYHHQTSL</sequence>
<dbReference type="SUPFAM" id="SSF52540">
    <property type="entry name" value="P-loop containing nucleoside triphosphate hydrolases"/>
    <property type="match status" value="1"/>
</dbReference>
<dbReference type="NCBIfam" id="TIGR02928">
    <property type="entry name" value="orc1/cdc6 family replication initiation protein"/>
    <property type="match status" value="1"/>
</dbReference>
<evidence type="ECO:0000259" key="6">
    <source>
        <dbReference type="SMART" id="SM00382"/>
    </source>
</evidence>
<dbReference type="GO" id="GO:0003677">
    <property type="term" value="F:DNA binding"/>
    <property type="evidence" value="ECO:0007669"/>
    <property type="project" value="UniProtKB-KW"/>
</dbReference>
<name>E0XQG4_9RHOB</name>
<dbReference type="PANTHER" id="PTHR10763:SF22">
    <property type="entry name" value="ORC1-TYPE DNA REPLICATION PROTEIN"/>
    <property type="match status" value="1"/>
</dbReference>
<proteinExistence type="inferred from homology"/>
<dbReference type="EMBL" id="GU474843">
    <property type="protein sequence ID" value="ADI16655.1"/>
    <property type="molecule type" value="Genomic_DNA"/>
</dbReference>
<dbReference type="HAMAP" id="MF_01407">
    <property type="entry name" value="ORC1_type_DNA_replic_protein"/>
    <property type="match status" value="1"/>
</dbReference>
<dbReference type="InterPro" id="IPR055237">
    <property type="entry name" value="Cdc6_lid"/>
</dbReference>
<dbReference type="GO" id="GO:0006260">
    <property type="term" value="P:DNA replication"/>
    <property type="evidence" value="ECO:0007669"/>
    <property type="project" value="UniProtKB-KW"/>
</dbReference>
<comment type="similarity">
    <text evidence="1">Belongs to the CDC6/cdc18 family.</text>
</comment>
<dbReference type="AlphaFoldDB" id="E0XQG4"/>
<dbReference type="CDD" id="cd08768">
    <property type="entry name" value="Cdc6_C"/>
    <property type="match status" value="1"/>
</dbReference>
<evidence type="ECO:0000259" key="7">
    <source>
        <dbReference type="SMART" id="SM01074"/>
    </source>
</evidence>
<evidence type="ECO:0000256" key="5">
    <source>
        <dbReference type="ARBA" id="ARBA00023125"/>
    </source>
</evidence>
<evidence type="ECO:0000313" key="8">
    <source>
        <dbReference type="EMBL" id="ADI16655.1"/>
    </source>
</evidence>
<dbReference type="Gene3D" id="3.40.50.300">
    <property type="entry name" value="P-loop containing nucleotide triphosphate hydrolases"/>
    <property type="match status" value="1"/>
</dbReference>
<dbReference type="InterPro" id="IPR036388">
    <property type="entry name" value="WH-like_DNA-bd_sf"/>
</dbReference>
<dbReference type="NCBIfam" id="NF001625">
    <property type="entry name" value="PRK00411.1-3"/>
    <property type="match status" value="1"/>
</dbReference>
<keyword evidence="2" id="KW-0235">DNA replication</keyword>
<protein>
    <submittedName>
        <fullName evidence="8">Cdc6-related protein, AAA superfamily ATPase</fullName>
    </submittedName>
</protein>
<dbReference type="InterPro" id="IPR041664">
    <property type="entry name" value="AAA_16"/>
</dbReference>
<keyword evidence="3" id="KW-0547">Nucleotide-binding</keyword>
<feature type="domain" description="AAA+ ATPase" evidence="6">
    <location>
        <begin position="53"/>
        <end position="210"/>
    </location>
</feature>
<dbReference type="InterPro" id="IPR003593">
    <property type="entry name" value="AAA+_ATPase"/>
</dbReference>
<dbReference type="PANTHER" id="PTHR10763">
    <property type="entry name" value="CELL DIVISION CONTROL PROTEIN 6-RELATED"/>
    <property type="match status" value="1"/>
</dbReference>
<dbReference type="Gene3D" id="1.10.8.60">
    <property type="match status" value="1"/>
</dbReference>
<evidence type="ECO:0000256" key="2">
    <source>
        <dbReference type="ARBA" id="ARBA00022705"/>
    </source>
</evidence>
<evidence type="ECO:0000256" key="3">
    <source>
        <dbReference type="ARBA" id="ARBA00022741"/>
    </source>
</evidence>
<dbReference type="InterPro" id="IPR014277">
    <property type="entry name" value="Orc1/Cdc6_arc"/>
</dbReference>
<dbReference type="InterPro" id="IPR015163">
    <property type="entry name" value="Cdc6_C"/>
</dbReference>
<dbReference type="Pfam" id="PF22703">
    <property type="entry name" value="Cdc6_lid"/>
    <property type="match status" value="1"/>
</dbReference>
<keyword evidence="4" id="KW-0067">ATP-binding</keyword>
<dbReference type="CDD" id="cd00009">
    <property type="entry name" value="AAA"/>
    <property type="match status" value="1"/>
</dbReference>
<dbReference type="InterPro" id="IPR027417">
    <property type="entry name" value="P-loop_NTPase"/>
</dbReference>
<organism evidence="8">
    <name type="scientific">uncultured Rhodobacterales bacterium HF0010_04M21</name>
    <dbReference type="NCBI Taxonomy" id="710782"/>
    <lineage>
        <taxon>Bacteria</taxon>
        <taxon>Pseudomonadati</taxon>
        <taxon>Pseudomonadota</taxon>
        <taxon>Alphaproteobacteria</taxon>
        <taxon>Rhodobacterales</taxon>
        <taxon>environmental samples</taxon>
    </lineage>
</organism>
<dbReference type="Pfam" id="PF09079">
    <property type="entry name" value="WHD_Cdc6"/>
    <property type="match status" value="1"/>
</dbReference>
<dbReference type="InterPro" id="IPR036390">
    <property type="entry name" value="WH_DNA-bd_sf"/>
</dbReference>
<reference evidence="8" key="1">
    <citation type="journal article" date="2011" name="Environ. Microbiol.">
        <title>Time-series analyses of Monterey Bay coastal microbial picoplankton using a 'genome proxy' microarray.</title>
        <authorList>
            <person name="Rich V.I."/>
            <person name="Pham V.D."/>
            <person name="Eppley J."/>
            <person name="Shi Y."/>
            <person name="DeLong E.F."/>
        </authorList>
    </citation>
    <scope>NUCLEOTIDE SEQUENCE</scope>
</reference>
<evidence type="ECO:0000256" key="4">
    <source>
        <dbReference type="ARBA" id="ARBA00022840"/>
    </source>
</evidence>
<evidence type="ECO:0000256" key="1">
    <source>
        <dbReference type="ARBA" id="ARBA00006184"/>
    </source>
</evidence>
<dbReference type="SMART" id="SM00382">
    <property type="entry name" value="AAA"/>
    <property type="match status" value="1"/>
</dbReference>
<accession>E0XQG4</accession>
<dbReference type="SUPFAM" id="SSF46785">
    <property type="entry name" value="Winged helix' DNA-binding domain"/>
    <property type="match status" value="1"/>
</dbReference>
<dbReference type="FunFam" id="1.10.8.60:FF:000073">
    <property type="entry name" value="ORC1-type DNA replication protein"/>
    <property type="match status" value="1"/>
</dbReference>
<keyword evidence="5" id="KW-0238">DNA-binding</keyword>